<protein>
    <recommendedName>
        <fullName evidence="4">BZIP domain-containing protein</fullName>
    </recommendedName>
</protein>
<dbReference type="RefSeq" id="XP_018063904.1">
    <property type="nucleotide sequence ID" value="XM_018216020.1"/>
</dbReference>
<gene>
    <name evidence="2" type="ORF">LY89DRAFT_690032</name>
</gene>
<dbReference type="InterPro" id="IPR046347">
    <property type="entry name" value="bZIP_sf"/>
</dbReference>
<name>A0A132BC16_MOLSC</name>
<dbReference type="EMBL" id="KQ947431">
    <property type="protein sequence ID" value="KUJ09549.1"/>
    <property type="molecule type" value="Genomic_DNA"/>
</dbReference>
<evidence type="ECO:0000313" key="3">
    <source>
        <dbReference type="Proteomes" id="UP000070700"/>
    </source>
</evidence>
<dbReference type="GO" id="GO:0003700">
    <property type="term" value="F:DNA-binding transcription factor activity"/>
    <property type="evidence" value="ECO:0007669"/>
    <property type="project" value="InterPro"/>
</dbReference>
<keyword evidence="3" id="KW-1185">Reference proteome</keyword>
<dbReference type="Proteomes" id="UP000070700">
    <property type="component" value="Unassembled WGS sequence"/>
</dbReference>
<dbReference type="OrthoDB" id="3563860at2759"/>
<dbReference type="SUPFAM" id="SSF57959">
    <property type="entry name" value="Leucine zipper domain"/>
    <property type="match status" value="1"/>
</dbReference>
<organism evidence="2 3">
    <name type="scientific">Mollisia scopiformis</name>
    <name type="common">Conifer needle endophyte fungus</name>
    <name type="synonym">Phialocephala scopiformis</name>
    <dbReference type="NCBI Taxonomy" id="149040"/>
    <lineage>
        <taxon>Eukaryota</taxon>
        <taxon>Fungi</taxon>
        <taxon>Dikarya</taxon>
        <taxon>Ascomycota</taxon>
        <taxon>Pezizomycotina</taxon>
        <taxon>Leotiomycetes</taxon>
        <taxon>Helotiales</taxon>
        <taxon>Mollisiaceae</taxon>
        <taxon>Mollisia</taxon>
    </lineage>
</organism>
<sequence>MDFFEWLPDQFNNAEVGAEQRGAFMDTEDSGVDWNDYYPDPNYFEEIPHQRNGSYSGTDDSYQSTTINEPTSSINIDDSGEKGKGRPRVAYSSGRDPIMNRIHRRRTQNRNSQRIYRERRLEERQRFEERAIAAEEVSKLLRFQLLELSTEIGVLKHQLEQTKAENASLCRDRA</sequence>
<dbReference type="Gene3D" id="1.20.5.170">
    <property type="match status" value="1"/>
</dbReference>
<proteinExistence type="predicted"/>
<dbReference type="InParanoid" id="A0A132BC16"/>
<evidence type="ECO:0008006" key="4">
    <source>
        <dbReference type="Google" id="ProtNLM"/>
    </source>
</evidence>
<evidence type="ECO:0000256" key="1">
    <source>
        <dbReference type="SAM" id="MobiDB-lite"/>
    </source>
</evidence>
<dbReference type="KEGG" id="psco:LY89DRAFT_690032"/>
<feature type="compositionally biased region" description="Polar residues" evidence="1">
    <location>
        <begin position="51"/>
        <end position="76"/>
    </location>
</feature>
<feature type="region of interest" description="Disordered" evidence="1">
    <location>
        <begin position="45"/>
        <end position="94"/>
    </location>
</feature>
<reference evidence="2 3" key="1">
    <citation type="submission" date="2015-10" db="EMBL/GenBank/DDBJ databases">
        <title>Full genome of DAOMC 229536 Phialocephala scopiformis, a fungal endophyte of spruce producing the potent anti-insectan compound rugulosin.</title>
        <authorList>
            <consortium name="DOE Joint Genome Institute"/>
            <person name="Walker A.K."/>
            <person name="Frasz S.L."/>
            <person name="Seifert K.A."/>
            <person name="Miller J.D."/>
            <person name="Mondo S.J."/>
            <person name="Labutti K."/>
            <person name="Lipzen A."/>
            <person name="Dockter R."/>
            <person name="Kennedy M."/>
            <person name="Grigoriev I.V."/>
            <person name="Spatafora J.W."/>
        </authorList>
    </citation>
    <scope>NUCLEOTIDE SEQUENCE [LARGE SCALE GENOMIC DNA]</scope>
    <source>
        <strain evidence="2 3">CBS 120377</strain>
    </source>
</reference>
<dbReference type="GeneID" id="28825746"/>
<accession>A0A132BC16</accession>
<dbReference type="AlphaFoldDB" id="A0A132BC16"/>
<evidence type="ECO:0000313" key="2">
    <source>
        <dbReference type="EMBL" id="KUJ09549.1"/>
    </source>
</evidence>